<dbReference type="Proteomes" id="UP000000644">
    <property type="component" value="Plasmid pPNAP02"/>
</dbReference>
<dbReference type="EMBL" id="CP000531">
    <property type="protein sequence ID" value="ABM39741.1"/>
    <property type="molecule type" value="Genomic_DNA"/>
</dbReference>
<dbReference type="HOGENOM" id="CLU_2234042_0_0_4"/>
<dbReference type="RefSeq" id="WP_011798224.1">
    <property type="nucleotide sequence ID" value="NC_008758.1"/>
</dbReference>
<dbReference type="AlphaFoldDB" id="A1VVR3"/>
<dbReference type="OrthoDB" id="7219931at2"/>
<sequence>MLTDPTTATGAHIDIYELAITLRYLLVARACEGVSAGLWNGTVEDATRQLGELVARWPGAARLAVEFMEDCKPHGAFYAEVICTLRSMLARRKGNALIAEMAGES</sequence>
<name>A1VVR3_POLNA</name>
<evidence type="ECO:0000313" key="1">
    <source>
        <dbReference type="EMBL" id="ABM39741.1"/>
    </source>
</evidence>
<reference evidence="2" key="1">
    <citation type="journal article" date="2009" name="Environ. Microbiol.">
        <title>The genome of Polaromonas naphthalenivorans strain CJ2, isolated from coal tar-contaminated sediment, reveals physiological and metabolic versatility and evolution through extensive horizontal gene transfer.</title>
        <authorList>
            <person name="Yagi J.M."/>
            <person name="Sims D."/>
            <person name="Brettin T."/>
            <person name="Bruce D."/>
            <person name="Madsen E.L."/>
        </authorList>
    </citation>
    <scope>NUCLEOTIDE SEQUENCE [LARGE SCALE GENOMIC DNA]</scope>
    <source>
        <strain evidence="2">CJ2</strain>
        <plasmid evidence="2">Plasmid pPNAP02</plasmid>
    </source>
</reference>
<gene>
    <name evidence="1" type="ordered locus">Pnap_4465</name>
</gene>
<proteinExistence type="predicted"/>
<evidence type="ECO:0000313" key="2">
    <source>
        <dbReference type="Proteomes" id="UP000000644"/>
    </source>
</evidence>
<protein>
    <submittedName>
        <fullName evidence="1">Uncharacterized protein</fullName>
    </submittedName>
</protein>
<geneLocation type="plasmid" evidence="1 2">
    <name>pPNAP02</name>
</geneLocation>
<keyword evidence="1" id="KW-0614">Plasmid</keyword>
<organism evidence="1 2">
    <name type="scientific">Polaromonas naphthalenivorans (strain CJ2)</name>
    <dbReference type="NCBI Taxonomy" id="365044"/>
    <lineage>
        <taxon>Bacteria</taxon>
        <taxon>Pseudomonadati</taxon>
        <taxon>Pseudomonadota</taxon>
        <taxon>Betaproteobacteria</taxon>
        <taxon>Burkholderiales</taxon>
        <taxon>Comamonadaceae</taxon>
        <taxon>Polaromonas</taxon>
    </lineage>
</organism>
<accession>A1VVR3</accession>
<keyword evidence="2" id="KW-1185">Reference proteome</keyword>
<dbReference type="KEGG" id="pna:Pnap_4465"/>